<evidence type="ECO:0000256" key="1">
    <source>
        <dbReference type="SAM" id="SignalP"/>
    </source>
</evidence>
<dbReference type="EMBL" id="JRES01000256">
    <property type="protein sequence ID" value="KNC32920.1"/>
    <property type="molecule type" value="Genomic_DNA"/>
</dbReference>
<keyword evidence="4" id="KW-1185">Reference proteome</keyword>
<dbReference type="InterPro" id="IPR036058">
    <property type="entry name" value="Kazal_dom_sf"/>
</dbReference>
<comment type="caution">
    <text evidence="3">The sequence shown here is derived from an EMBL/GenBank/DDBJ whole genome shotgun (WGS) entry which is preliminary data.</text>
</comment>
<dbReference type="InterPro" id="IPR002350">
    <property type="entry name" value="Kazal_dom"/>
</dbReference>
<sequence>MQITSFSLIFLLSLFLVMSALGDEESDCIKFCPDIYSLVCGNVKNFQGEYINCTFASECILKMFTCRTNQELIKQDGQCSEEFAGCYDLFE</sequence>
<dbReference type="PROSITE" id="PS51465">
    <property type="entry name" value="KAZAL_2"/>
    <property type="match status" value="1"/>
</dbReference>
<accession>A0A0L0CKW8</accession>
<reference evidence="3 4" key="1">
    <citation type="journal article" date="2015" name="Nat. Commun.">
        <title>Lucilia cuprina genome unlocks parasitic fly biology to underpin future interventions.</title>
        <authorList>
            <person name="Anstead C.A."/>
            <person name="Korhonen P.K."/>
            <person name="Young N.D."/>
            <person name="Hall R.S."/>
            <person name="Jex A.R."/>
            <person name="Murali S.C."/>
            <person name="Hughes D.S."/>
            <person name="Lee S.F."/>
            <person name="Perry T."/>
            <person name="Stroehlein A.J."/>
            <person name="Ansell B.R."/>
            <person name="Breugelmans B."/>
            <person name="Hofmann A."/>
            <person name="Qu J."/>
            <person name="Dugan S."/>
            <person name="Lee S.L."/>
            <person name="Chao H."/>
            <person name="Dinh H."/>
            <person name="Han Y."/>
            <person name="Doddapaneni H.V."/>
            <person name="Worley K.C."/>
            <person name="Muzny D.M."/>
            <person name="Ioannidis P."/>
            <person name="Waterhouse R.M."/>
            <person name="Zdobnov E.M."/>
            <person name="James P.J."/>
            <person name="Bagnall N.H."/>
            <person name="Kotze A.C."/>
            <person name="Gibbs R.A."/>
            <person name="Richards S."/>
            <person name="Batterham P."/>
            <person name="Gasser R.B."/>
        </authorList>
    </citation>
    <scope>NUCLEOTIDE SEQUENCE [LARGE SCALE GENOMIC DNA]</scope>
    <source>
        <strain evidence="3 4">LS</strain>
        <tissue evidence="3">Full body</tissue>
    </source>
</reference>
<proteinExistence type="predicted"/>
<organism evidence="3 4">
    <name type="scientific">Lucilia cuprina</name>
    <name type="common">Green bottle fly</name>
    <name type="synonym">Australian sheep blowfly</name>
    <dbReference type="NCBI Taxonomy" id="7375"/>
    <lineage>
        <taxon>Eukaryota</taxon>
        <taxon>Metazoa</taxon>
        <taxon>Ecdysozoa</taxon>
        <taxon>Arthropoda</taxon>
        <taxon>Hexapoda</taxon>
        <taxon>Insecta</taxon>
        <taxon>Pterygota</taxon>
        <taxon>Neoptera</taxon>
        <taxon>Endopterygota</taxon>
        <taxon>Diptera</taxon>
        <taxon>Brachycera</taxon>
        <taxon>Muscomorpha</taxon>
        <taxon>Oestroidea</taxon>
        <taxon>Calliphoridae</taxon>
        <taxon>Luciliinae</taxon>
        <taxon>Lucilia</taxon>
    </lineage>
</organism>
<keyword evidence="1" id="KW-0732">Signal</keyword>
<feature type="non-terminal residue" evidence="3">
    <location>
        <position position="91"/>
    </location>
</feature>
<dbReference type="AlphaFoldDB" id="A0A0L0CKW8"/>
<feature type="domain" description="Kazal-like" evidence="2">
    <location>
        <begin position="22"/>
        <end position="81"/>
    </location>
</feature>
<evidence type="ECO:0000259" key="2">
    <source>
        <dbReference type="PROSITE" id="PS51465"/>
    </source>
</evidence>
<dbReference type="SUPFAM" id="SSF100895">
    <property type="entry name" value="Kazal-type serine protease inhibitors"/>
    <property type="match status" value="1"/>
</dbReference>
<evidence type="ECO:0000313" key="3">
    <source>
        <dbReference type="EMBL" id="KNC32920.1"/>
    </source>
</evidence>
<dbReference type="Proteomes" id="UP000037069">
    <property type="component" value="Unassembled WGS sequence"/>
</dbReference>
<gene>
    <name evidence="3" type="ORF">FF38_00553</name>
</gene>
<evidence type="ECO:0000313" key="4">
    <source>
        <dbReference type="Proteomes" id="UP000037069"/>
    </source>
</evidence>
<name>A0A0L0CKW8_LUCCU</name>
<feature type="chain" id="PRO_5005536686" description="Kazal-like domain-containing protein" evidence="1">
    <location>
        <begin position="23"/>
        <end position="91"/>
    </location>
</feature>
<dbReference type="Gene3D" id="3.30.60.30">
    <property type="match status" value="1"/>
</dbReference>
<feature type="signal peptide" evidence="1">
    <location>
        <begin position="1"/>
        <end position="22"/>
    </location>
</feature>
<protein>
    <recommendedName>
        <fullName evidence="2">Kazal-like domain-containing protein</fullName>
    </recommendedName>
</protein>